<comment type="subcellular location">
    <subcellularLocation>
        <location evidence="1">Secreted</location>
    </subcellularLocation>
</comment>
<evidence type="ECO:0000256" key="11">
    <source>
        <dbReference type="SAM" id="MobiDB-lite"/>
    </source>
</evidence>
<dbReference type="CTD" id="6370"/>
<evidence type="ECO:0000256" key="12">
    <source>
        <dbReference type="SAM" id="SignalP"/>
    </source>
</evidence>
<feature type="region of interest" description="Disordered" evidence="11">
    <location>
        <begin position="126"/>
        <end position="153"/>
    </location>
</feature>
<reference evidence="15" key="1">
    <citation type="submission" date="2025-08" db="UniProtKB">
        <authorList>
            <consortium name="RefSeq"/>
        </authorList>
    </citation>
    <scope>IDENTIFICATION</scope>
    <source>
        <tissue evidence="15">Ear skin</tissue>
    </source>
</reference>
<proteinExistence type="inferred from homology"/>
<organism evidence="14 15">
    <name type="scientific">Camelus ferus</name>
    <name type="common">Wild bactrian camel</name>
    <name type="synonym">Camelus bactrianus ferus</name>
    <dbReference type="NCBI Taxonomy" id="419612"/>
    <lineage>
        <taxon>Eukaryota</taxon>
        <taxon>Metazoa</taxon>
        <taxon>Chordata</taxon>
        <taxon>Craniata</taxon>
        <taxon>Vertebrata</taxon>
        <taxon>Euteleostomi</taxon>
        <taxon>Mammalia</taxon>
        <taxon>Eutheria</taxon>
        <taxon>Laurasiatheria</taxon>
        <taxon>Artiodactyla</taxon>
        <taxon>Tylopoda</taxon>
        <taxon>Camelidae</taxon>
        <taxon>Camelus</taxon>
    </lineage>
</organism>
<dbReference type="GeneID" id="102518790"/>
<accession>A0A8B8RXQ0</accession>
<keyword evidence="4" id="KW-0202">Cytokine</keyword>
<evidence type="ECO:0000256" key="3">
    <source>
        <dbReference type="ARBA" id="ARBA00022500"/>
    </source>
</evidence>
<evidence type="ECO:0000256" key="5">
    <source>
        <dbReference type="ARBA" id="ARBA00022525"/>
    </source>
</evidence>
<feature type="compositionally biased region" description="Polar residues" evidence="11">
    <location>
        <begin position="143"/>
        <end position="153"/>
    </location>
</feature>
<feature type="signal peptide" evidence="12">
    <location>
        <begin position="1"/>
        <end position="23"/>
    </location>
</feature>
<evidence type="ECO:0000256" key="8">
    <source>
        <dbReference type="ARBA" id="ARBA00023198"/>
    </source>
</evidence>
<protein>
    <recommendedName>
        <fullName evidence="9">C-C motif chemokine 25</fullName>
    </recommendedName>
    <alternativeName>
        <fullName evidence="10">Small-inducible cytokine A25</fullName>
    </alternativeName>
</protein>
<keyword evidence="5" id="KW-0964">Secreted</keyword>
<evidence type="ECO:0000256" key="6">
    <source>
        <dbReference type="ARBA" id="ARBA00022729"/>
    </source>
</evidence>
<dbReference type="GO" id="GO:0005615">
    <property type="term" value="C:extracellular space"/>
    <property type="evidence" value="ECO:0007669"/>
    <property type="project" value="UniProtKB-KW"/>
</dbReference>
<dbReference type="RefSeq" id="XP_032322215.1">
    <property type="nucleotide sequence ID" value="XM_032466324.1"/>
</dbReference>
<evidence type="ECO:0000313" key="14">
    <source>
        <dbReference type="Proteomes" id="UP000694856"/>
    </source>
</evidence>
<dbReference type="GO" id="GO:0006955">
    <property type="term" value="P:immune response"/>
    <property type="evidence" value="ECO:0007669"/>
    <property type="project" value="InterPro"/>
</dbReference>
<dbReference type="Proteomes" id="UP000694856">
    <property type="component" value="Chromosome 22"/>
</dbReference>
<sequence length="153" mass="16978">MNPWLLVCLVACFMGAWAPAVHAQGSFEDCCLAYHSLARPSLLRRAHSYQRQDVSGSCNLPAVIFFFPQKDRMVCGRPGARWVQIGMKILDARSKTHFKHHHGTWRNFQGPHSGVRKLSSGNAKLPLSKFSGPTRSSKRKASLLTTANTGQDS</sequence>
<dbReference type="FunFam" id="2.40.50.40:FF:000026">
    <property type="entry name" value="C-C motif chemokine 25"/>
    <property type="match status" value="1"/>
</dbReference>
<evidence type="ECO:0000259" key="13">
    <source>
        <dbReference type="SMART" id="SM00199"/>
    </source>
</evidence>
<name>A0A8B8RXQ0_CAMFR</name>
<comment type="similarity">
    <text evidence="2">Belongs to the intercrine beta (chemokine CC) family.</text>
</comment>
<dbReference type="GO" id="GO:0006954">
    <property type="term" value="P:inflammatory response"/>
    <property type="evidence" value="ECO:0007669"/>
    <property type="project" value="UniProtKB-KW"/>
</dbReference>
<dbReference type="InterPro" id="IPR036048">
    <property type="entry name" value="Interleukin_8-like_sf"/>
</dbReference>
<keyword evidence="14" id="KW-1185">Reference proteome</keyword>
<dbReference type="GO" id="GO:0008009">
    <property type="term" value="F:chemokine activity"/>
    <property type="evidence" value="ECO:0007669"/>
    <property type="project" value="InterPro"/>
</dbReference>
<evidence type="ECO:0000256" key="4">
    <source>
        <dbReference type="ARBA" id="ARBA00022514"/>
    </source>
</evidence>
<dbReference type="SUPFAM" id="SSF54117">
    <property type="entry name" value="Interleukin 8-like chemokines"/>
    <property type="match status" value="1"/>
</dbReference>
<dbReference type="Pfam" id="PF00048">
    <property type="entry name" value="IL8"/>
    <property type="match status" value="1"/>
</dbReference>
<gene>
    <name evidence="15" type="primary">CCL25</name>
</gene>
<dbReference type="InterPro" id="IPR001811">
    <property type="entry name" value="Chemokine_IL8-like_dom"/>
</dbReference>
<evidence type="ECO:0000256" key="9">
    <source>
        <dbReference type="ARBA" id="ARBA00070046"/>
    </source>
</evidence>
<keyword evidence="7" id="KW-1015">Disulfide bond</keyword>
<keyword evidence="8" id="KW-0395">Inflammatory response</keyword>
<dbReference type="AlphaFoldDB" id="A0A8B8RXQ0"/>
<evidence type="ECO:0000256" key="2">
    <source>
        <dbReference type="ARBA" id="ARBA00010868"/>
    </source>
</evidence>
<evidence type="ECO:0000256" key="10">
    <source>
        <dbReference type="ARBA" id="ARBA00077260"/>
    </source>
</evidence>
<evidence type="ECO:0000313" key="15">
    <source>
        <dbReference type="RefSeq" id="XP_032322215.1"/>
    </source>
</evidence>
<dbReference type="Gene3D" id="2.40.50.40">
    <property type="match status" value="1"/>
</dbReference>
<evidence type="ECO:0000256" key="7">
    <source>
        <dbReference type="ARBA" id="ARBA00023157"/>
    </source>
</evidence>
<feature type="domain" description="Chemokine interleukin-8-like" evidence="13">
    <location>
        <begin position="27"/>
        <end position="90"/>
    </location>
</feature>
<evidence type="ECO:0000256" key="1">
    <source>
        <dbReference type="ARBA" id="ARBA00004613"/>
    </source>
</evidence>
<dbReference type="SMART" id="SM00199">
    <property type="entry name" value="SCY"/>
    <property type="match status" value="1"/>
</dbReference>
<keyword evidence="3" id="KW-0145">Chemotaxis</keyword>
<keyword evidence="6 12" id="KW-0732">Signal</keyword>
<feature type="chain" id="PRO_5034858441" description="C-C motif chemokine 25" evidence="12">
    <location>
        <begin position="24"/>
        <end position="153"/>
    </location>
</feature>